<dbReference type="Proteomes" id="UP000719766">
    <property type="component" value="Unassembled WGS sequence"/>
</dbReference>
<gene>
    <name evidence="2" type="ORF">HD556DRAFT_1324106</name>
</gene>
<evidence type="ECO:0000313" key="3">
    <source>
        <dbReference type="Proteomes" id="UP000719766"/>
    </source>
</evidence>
<dbReference type="AlphaFoldDB" id="A0A9P7J7R8"/>
<dbReference type="OrthoDB" id="10278311at2759"/>
<evidence type="ECO:0000256" key="1">
    <source>
        <dbReference type="SAM" id="SignalP"/>
    </source>
</evidence>
<name>A0A9P7J7R8_9AGAM</name>
<reference evidence="2" key="1">
    <citation type="journal article" date="2020" name="New Phytol.">
        <title>Comparative genomics reveals dynamic genome evolution in host specialist ectomycorrhizal fungi.</title>
        <authorList>
            <person name="Lofgren L.A."/>
            <person name="Nguyen N.H."/>
            <person name="Vilgalys R."/>
            <person name="Ruytinx J."/>
            <person name="Liao H.L."/>
            <person name="Branco S."/>
            <person name="Kuo A."/>
            <person name="LaButti K."/>
            <person name="Lipzen A."/>
            <person name="Andreopoulos W."/>
            <person name="Pangilinan J."/>
            <person name="Riley R."/>
            <person name="Hundley H."/>
            <person name="Na H."/>
            <person name="Barry K."/>
            <person name="Grigoriev I.V."/>
            <person name="Stajich J.E."/>
            <person name="Kennedy P.G."/>
        </authorList>
    </citation>
    <scope>NUCLEOTIDE SEQUENCE</scope>
    <source>
        <strain evidence="2">S12</strain>
    </source>
</reference>
<evidence type="ECO:0000313" key="2">
    <source>
        <dbReference type="EMBL" id="KAG1806796.1"/>
    </source>
</evidence>
<accession>A0A9P7J7R8</accession>
<sequence>MLRRLVMQLLAGGLMLAIQGKWTCGPHDIVRKVCVHEVEGRLILVNLTCDGVACTVQFKAWQTSTIRNPGETRVVRPLKRSRKVRHSFND</sequence>
<protein>
    <recommendedName>
        <fullName evidence="4">Secreted protein</fullName>
    </recommendedName>
</protein>
<feature type="chain" id="PRO_5040401491" description="Secreted protein" evidence="1">
    <location>
        <begin position="21"/>
        <end position="90"/>
    </location>
</feature>
<dbReference type="GeneID" id="64595235"/>
<proteinExistence type="predicted"/>
<feature type="signal peptide" evidence="1">
    <location>
        <begin position="1"/>
        <end position="20"/>
    </location>
</feature>
<comment type="caution">
    <text evidence="2">The sequence shown here is derived from an EMBL/GenBank/DDBJ whole genome shotgun (WGS) entry which is preliminary data.</text>
</comment>
<organism evidence="2 3">
    <name type="scientific">Suillus plorans</name>
    <dbReference type="NCBI Taxonomy" id="116603"/>
    <lineage>
        <taxon>Eukaryota</taxon>
        <taxon>Fungi</taxon>
        <taxon>Dikarya</taxon>
        <taxon>Basidiomycota</taxon>
        <taxon>Agaricomycotina</taxon>
        <taxon>Agaricomycetes</taxon>
        <taxon>Agaricomycetidae</taxon>
        <taxon>Boletales</taxon>
        <taxon>Suillineae</taxon>
        <taxon>Suillaceae</taxon>
        <taxon>Suillus</taxon>
    </lineage>
</organism>
<keyword evidence="3" id="KW-1185">Reference proteome</keyword>
<dbReference type="EMBL" id="JABBWE010000002">
    <property type="protein sequence ID" value="KAG1806796.1"/>
    <property type="molecule type" value="Genomic_DNA"/>
</dbReference>
<evidence type="ECO:0008006" key="4">
    <source>
        <dbReference type="Google" id="ProtNLM"/>
    </source>
</evidence>
<keyword evidence="1" id="KW-0732">Signal</keyword>
<dbReference type="RefSeq" id="XP_041167267.1">
    <property type="nucleotide sequence ID" value="XM_041301471.1"/>
</dbReference>